<dbReference type="EMBL" id="MLBY01000004">
    <property type="protein sequence ID" value="MEE7457328.1"/>
    <property type="molecule type" value="Genomic_DNA"/>
</dbReference>
<comment type="caution">
    <text evidence="2">The sequence shown here is derived from an EMBL/GenBank/DDBJ whole genome shotgun (WGS) entry which is preliminary data.</text>
</comment>
<gene>
    <name evidence="2" type="ORF">MRSR164_11205</name>
</gene>
<dbReference type="Proteomes" id="UP001349262">
    <property type="component" value="Unassembled WGS sequence"/>
</dbReference>
<keyword evidence="1" id="KW-0472">Membrane</keyword>
<evidence type="ECO:0000313" key="3">
    <source>
        <dbReference type="Proteomes" id="UP001349262"/>
    </source>
</evidence>
<feature type="transmembrane region" description="Helical" evidence="1">
    <location>
        <begin position="66"/>
        <end position="88"/>
    </location>
</feature>
<proteinExistence type="predicted"/>
<protein>
    <submittedName>
        <fullName evidence="2">Uncharacterized protein</fullName>
    </submittedName>
</protein>
<evidence type="ECO:0000256" key="1">
    <source>
        <dbReference type="SAM" id="Phobius"/>
    </source>
</evidence>
<organism evidence="2 3">
    <name type="scientific">Methylobacterium radiotolerans</name>
    <dbReference type="NCBI Taxonomy" id="31998"/>
    <lineage>
        <taxon>Bacteria</taxon>
        <taxon>Pseudomonadati</taxon>
        <taxon>Pseudomonadota</taxon>
        <taxon>Alphaproteobacteria</taxon>
        <taxon>Hyphomicrobiales</taxon>
        <taxon>Methylobacteriaceae</taxon>
        <taxon>Methylobacterium</taxon>
    </lineage>
</organism>
<keyword evidence="3" id="KW-1185">Reference proteome</keyword>
<sequence length="92" mass="9817">MLDDEGRGAARLVKDRIMLTLCVLILAGFAVGCFLRLAAVTAASFLVSLIWLATKITHQEITAVDLLMLFAYLSALQGGFLIGAYAAARRSG</sequence>
<dbReference type="PROSITE" id="PS51257">
    <property type="entry name" value="PROKAR_LIPOPROTEIN"/>
    <property type="match status" value="1"/>
</dbReference>
<feature type="transmembrane region" description="Helical" evidence="1">
    <location>
        <begin position="21"/>
        <end position="54"/>
    </location>
</feature>
<accession>A0ABU7TAH5</accession>
<evidence type="ECO:0000313" key="2">
    <source>
        <dbReference type="EMBL" id="MEE7457328.1"/>
    </source>
</evidence>
<keyword evidence="1" id="KW-0812">Transmembrane</keyword>
<keyword evidence="1" id="KW-1133">Transmembrane helix</keyword>
<reference evidence="2 3" key="1">
    <citation type="journal article" date="2012" name="Genet. Mol. Biol.">
        <title>Analysis of 16S rRNA and mxaF genes revealing insights into Methylobacterium niche-specific plant association.</title>
        <authorList>
            <person name="Dourado M.N."/>
            <person name="Andreote F.D."/>
            <person name="Dini-Andreote F."/>
            <person name="Conti R."/>
            <person name="Araujo J.M."/>
            <person name="Araujo W.L."/>
        </authorList>
    </citation>
    <scope>NUCLEOTIDE SEQUENCE [LARGE SCALE GENOMIC DNA]</scope>
    <source>
        <strain evidence="2 3">SR1.6/4</strain>
    </source>
</reference>
<name>A0ABU7TAH5_9HYPH</name>